<evidence type="ECO:0000313" key="2">
    <source>
        <dbReference type="Proteomes" id="UP000722485"/>
    </source>
</evidence>
<keyword evidence="2" id="KW-1185">Reference proteome</keyword>
<proteinExistence type="predicted"/>
<dbReference type="OrthoDB" id="5952526at2759"/>
<gene>
    <name evidence="1" type="ORF">G7Z17_g2258</name>
</gene>
<name>A0A9P5HGZ9_9HYPO</name>
<evidence type="ECO:0000313" key="1">
    <source>
        <dbReference type="EMBL" id="KAF7555376.1"/>
    </source>
</evidence>
<reference evidence="1" key="1">
    <citation type="submission" date="2020-03" db="EMBL/GenBank/DDBJ databases">
        <title>Draft Genome Sequence of Cylindrodendrum hubeiense.</title>
        <authorList>
            <person name="Buettner E."/>
            <person name="Kellner H."/>
        </authorList>
    </citation>
    <scope>NUCLEOTIDE SEQUENCE</scope>
    <source>
        <strain evidence="1">IHI 201604</strain>
    </source>
</reference>
<accession>A0A9P5HGZ9</accession>
<sequence length="283" mass="32244">MEREKQELDALPPDYTPIPDNVIDDDEADSYIRTRLYLSDTLLHHFRTVGGPVDAVKTSLDHLLDMKRFYSRDGMDLEYPIPALYIRLHRDQEAYDFSKMHAIITKKLEYAYHNTGLSSLHVKDADVFESPNGLWANDEKWIDFRYAVAVTLVKLRILFDLQAIQNAIRAFTGVFPPEIIDLIRLQLVGSVIESRPKVLHGSIDETASLIKTIKKQLRDLFKSIAKSNRHFWPLFLEDAPTAALTRPVSSTPGSMEEAKLILAYNYAAWAETPGAIDVIRTLS</sequence>
<comment type="caution">
    <text evidence="1">The sequence shown here is derived from an EMBL/GenBank/DDBJ whole genome shotgun (WGS) entry which is preliminary data.</text>
</comment>
<organism evidence="1 2">
    <name type="scientific">Cylindrodendrum hubeiense</name>
    <dbReference type="NCBI Taxonomy" id="595255"/>
    <lineage>
        <taxon>Eukaryota</taxon>
        <taxon>Fungi</taxon>
        <taxon>Dikarya</taxon>
        <taxon>Ascomycota</taxon>
        <taxon>Pezizomycotina</taxon>
        <taxon>Sordariomycetes</taxon>
        <taxon>Hypocreomycetidae</taxon>
        <taxon>Hypocreales</taxon>
        <taxon>Nectriaceae</taxon>
        <taxon>Cylindrodendrum</taxon>
    </lineage>
</organism>
<dbReference type="Proteomes" id="UP000722485">
    <property type="component" value="Unassembled WGS sequence"/>
</dbReference>
<dbReference type="EMBL" id="JAANBB010000021">
    <property type="protein sequence ID" value="KAF7555376.1"/>
    <property type="molecule type" value="Genomic_DNA"/>
</dbReference>
<protein>
    <submittedName>
        <fullName evidence="1">Uncharacterized protein</fullName>
    </submittedName>
</protein>
<dbReference type="AlphaFoldDB" id="A0A9P5HGZ9"/>